<dbReference type="RefSeq" id="WP_010491375.1">
    <property type="nucleotide sequence ID" value="NZ_AZCT01000009.1"/>
</dbReference>
<dbReference type="AlphaFoldDB" id="A0A0R1ESP5"/>
<dbReference type="eggNOG" id="COG1476">
    <property type="taxonomic scope" value="Bacteria"/>
</dbReference>
<feature type="domain" description="HTH cro/C1-type" evidence="2">
    <location>
        <begin position="7"/>
        <end position="61"/>
    </location>
</feature>
<dbReference type="GO" id="GO:0003677">
    <property type="term" value="F:DNA binding"/>
    <property type="evidence" value="ECO:0007669"/>
    <property type="project" value="UniProtKB-KW"/>
</dbReference>
<evidence type="ECO:0000256" key="1">
    <source>
        <dbReference type="ARBA" id="ARBA00023125"/>
    </source>
</evidence>
<dbReference type="SUPFAM" id="SSF47413">
    <property type="entry name" value="lambda repressor-like DNA-binding domains"/>
    <property type="match status" value="1"/>
</dbReference>
<keyword evidence="1" id="KW-0238">DNA-binding</keyword>
<dbReference type="EMBL" id="AZCT01000009">
    <property type="protein sequence ID" value="KRK12224.1"/>
    <property type="molecule type" value="Genomic_DNA"/>
</dbReference>
<dbReference type="Pfam" id="PF01381">
    <property type="entry name" value="HTH_3"/>
    <property type="match status" value="1"/>
</dbReference>
<organism evidence="3 4">
    <name type="scientific">Lacticaseibacillus zeae DSM 20178 = KCTC 3804</name>
    <dbReference type="NCBI Taxonomy" id="1423816"/>
    <lineage>
        <taxon>Bacteria</taxon>
        <taxon>Bacillati</taxon>
        <taxon>Bacillota</taxon>
        <taxon>Bacilli</taxon>
        <taxon>Lactobacillales</taxon>
        <taxon>Lactobacillaceae</taxon>
        <taxon>Lacticaseibacillus</taxon>
    </lineage>
</organism>
<dbReference type="InterPro" id="IPR010982">
    <property type="entry name" value="Lambda_DNA-bd_dom_sf"/>
</dbReference>
<dbReference type="PANTHER" id="PTHR46558:SF11">
    <property type="entry name" value="HTH-TYPE TRANSCRIPTIONAL REGULATOR XRE"/>
    <property type="match status" value="1"/>
</dbReference>
<dbReference type="PROSITE" id="PS50943">
    <property type="entry name" value="HTH_CROC1"/>
    <property type="match status" value="1"/>
</dbReference>
<evidence type="ECO:0000259" key="2">
    <source>
        <dbReference type="PROSITE" id="PS50943"/>
    </source>
</evidence>
<dbReference type="CDD" id="cd00093">
    <property type="entry name" value="HTH_XRE"/>
    <property type="match status" value="1"/>
</dbReference>
<dbReference type="Proteomes" id="UP000051984">
    <property type="component" value="Unassembled WGS sequence"/>
</dbReference>
<evidence type="ECO:0000313" key="4">
    <source>
        <dbReference type="Proteomes" id="UP000051984"/>
    </source>
</evidence>
<dbReference type="PATRIC" id="fig|1423816.3.peg.3096"/>
<gene>
    <name evidence="3" type="ORF">FD51_GL002980</name>
</gene>
<dbReference type="SMART" id="SM00530">
    <property type="entry name" value="HTH_XRE"/>
    <property type="match status" value="1"/>
</dbReference>
<accession>A0A0R1ESP5</accession>
<dbReference type="Gene3D" id="1.10.260.40">
    <property type="entry name" value="lambda repressor-like DNA-binding domains"/>
    <property type="match status" value="1"/>
</dbReference>
<sequence>MQLSQIIRNKRLAAGLTQEELAQKVGVSAPAVSKWEKGTSYPDITLLPVLARNLGTDINTLLNFSSDLDPAALQDFFTKLTMTAQKDGWQAAVALVDQELRDYPSVSQLQMMAAPFLDTLKPQIPKDDWPPVQQRIIQLYKAGEQSSDLPQAQFAALGLFNFYLNEEQFDAAEKQLAALPSETVTAWALKPKLQLKRGQLTEAYVEGEKLLGSDYGALGQVLDLLTQVAIADHQLATAEEYVKVAKALDQAIHMNSPFVIDTELQIAKATKDAKRVVAVIRQFADNLDQPFPKVFQHLPQPKPRESPAVARRQFVENTVLDPDLAFLKDTPEYNELLKQYAD</sequence>
<comment type="caution">
    <text evidence="3">The sequence shown here is derived from an EMBL/GenBank/DDBJ whole genome shotgun (WGS) entry which is preliminary data.</text>
</comment>
<dbReference type="PANTHER" id="PTHR46558">
    <property type="entry name" value="TRACRIPTIONAL REGULATORY PROTEIN-RELATED-RELATED"/>
    <property type="match status" value="1"/>
</dbReference>
<proteinExistence type="predicted"/>
<dbReference type="InterPro" id="IPR001387">
    <property type="entry name" value="Cro/C1-type_HTH"/>
</dbReference>
<protein>
    <submittedName>
        <fullName evidence="3">XRE family transcriptional regulator</fullName>
    </submittedName>
</protein>
<reference evidence="3 4" key="1">
    <citation type="journal article" date="2015" name="Genome Announc.">
        <title>Expanding the biotechnology potential of lactobacilli through comparative genomics of 213 strains and associated genera.</title>
        <authorList>
            <person name="Sun Z."/>
            <person name="Harris H.M."/>
            <person name="McCann A."/>
            <person name="Guo C."/>
            <person name="Argimon S."/>
            <person name="Zhang W."/>
            <person name="Yang X."/>
            <person name="Jeffery I.B."/>
            <person name="Cooney J.C."/>
            <person name="Kagawa T.F."/>
            <person name="Liu W."/>
            <person name="Song Y."/>
            <person name="Salvetti E."/>
            <person name="Wrobel A."/>
            <person name="Rasinkangas P."/>
            <person name="Parkhill J."/>
            <person name="Rea M.C."/>
            <person name="O'Sullivan O."/>
            <person name="Ritari J."/>
            <person name="Douillard F.P."/>
            <person name="Paul Ross R."/>
            <person name="Yang R."/>
            <person name="Briner A.E."/>
            <person name="Felis G.E."/>
            <person name="de Vos W.M."/>
            <person name="Barrangou R."/>
            <person name="Klaenhammer T.R."/>
            <person name="Caufield P.W."/>
            <person name="Cui Y."/>
            <person name="Zhang H."/>
            <person name="O'Toole P.W."/>
        </authorList>
    </citation>
    <scope>NUCLEOTIDE SEQUENCE [LARGE SCALE GENOMIC DNA]</scope>
    <source>
        <strain evidence="3 4">DSM 20178</strain>
    </source>
</reference>
<name>A0A0R1ESP5_LACZE</name>
<evidence type="ECO:0000313" key="3">
    <source>
        <dbReference type="EMBL" id="KRK12224.1"/>
    </source>
</evidence>